<feature type="region of interest" description="Disordered" evidence="1">
    <location>
        <begin position="325"/>
        <end position="433"/>
    </location>
</feature>
<dbReference type="GO" id="GO:0016593">
    <property type="term" value="C:Cdc73/Paf1 complex"/>
    <property type="evidence" value="ECO:0007669"/>
    <property type="project" value="InterPro"/>
</dbReference>
<feature type="compositionally biased region" description="Acidic residues" evidence="1">
    <location>
        <begin position="46"/>
        <end position="75"/>
    </location>
</feature>
<organism evidence="2">
    <name type="scientific">Cyberlindnera fabianii</name>
    <name type="common">Yeast</name>
    <name type="synonym">Hansenula fabianii</name>
    <dbReference type="NCBI Taxonomy" id="36022"/>
    <lineage>
        <taxon>Eukaryota</taxon>
        <taxon>Fungi</taxon>
        <taxon>Dikarya</taxon>
        <taxon>Ascomycota</taxon>
        <taxon>Saccharomycotina</taxon>
        <taxon>Saccharomycetes</taxon>
        <taxon>Phaffomycetales</taxon>
        <taxon>Phaffomycetaceae</taxon>
        <taxon>Cyberlindnera</taxon>
    </lineage>
</organism>
<dbReference type="PANTHER" id="PTHR23146">
    <property type="entry name" value="LEO1 PROTEIN"/>
    <property type="match status" value="1"/>
</dbReference>
<accession>A0A061B8C9</accession>
<sequence>MEEKRKRAVIADDDDEDIDVPVAAENADADVEENTTENNNNGDAEPSADADVDDDAEDDGMGDLFGDDDEEDTGAADDGNVDSRPADDDGIVHDSDEEDSDRDQFLVPAEEVKRELRVGELDIVRHPPKFDNKDGDIFTARVPKFLKVDPTRFDGTEYLKHLEQISGQTSEQAELRRLQDENTIRWRFTKQSNESLTAESNAQIVEWEDGSFSLKLGDEYFDVLQSGLKDTYLVTTDDDIKKGEEQVTVPYVSDGAVNKTMKFVPTSTNSAIHKKLTTAIRSRQQTKATTQSVFVDIDPALEAKRLEKEQEDRLREKRRQQLRLEKEQERLGSAGPGATRDTYTPHYSRVHDEYENDDGFIDDGDEDAEEEDDDDALEDVDEDEDDDNEDEDDLAAERLKRVKEAGAAQYQDTEEEVQTRKKRRVIEDDEDDE</sequence>
<protein>
    <submittedName>
        <fullName evidence="2">CYFA0S11e00870g1_1</fullName>
    </submittedName>
</protein>
<dbReference type="Pfam" id="PF04004">
    <property type="entry name" value="Leo1"/>
    <property type="match status" value="1"/>
</dbReference>
<dbReference type="OrthoDB" id="20844at2759"/>
<dbReference type="PANTHER" id="PTHR23146:SF0">
    <property type="entry name" value="RNA POLYMERASE-ASSOCIATED PROTEIN LEO1"/>
    <property type="match status" value="1"/>
</dbReference>
<name>A0A061B8C9_CYBFA</name>
<gene>
    <name evidence="2" type="ORF">CYFA0S_11e00870g</name>
</gene>
<evidence type="ECO:0000256" key="1">
    <source>
        <dbReference type="SAM" id="MobiDB-lite"/>
    </source>
</evidence>
<dbReference type="InterPro" id="IPR007149">
    <property type="entry name" value="Leo1"/>
</dbReference>
<dbReference type="VEuPathDB" id="FungiDB:BON22_2845"/>
<proteinExistence type="predicted"/>
<feature type="compositionally biased region" description="Basic and acidic residues" evidence="1">
    <location>
        <begin position="84"/>
        <end position="94"/>
    </location>
</feature>
<feature type="compositionally biased region" description="Acidic residues" evidence="1">
    <location>
        <begin position="354"/>
        <end position="394"/>
    </location>
</feature>
<feature type="region of interest" description="Disordered" evidence="1">
    <location>
        <begin position="1"/>
        <end position="108"/>
    </location>
</feature>
<feature type="compositionally biased region" description="Basic and acidic residues" evidence="1">
    <location>
        <begin position="395"/>
        <end position="404"/>
    </location>
</feature>
<dbReference type="GO" id="GO:1990269">
    <property type="term" value="F:RNA polymerase II C-terminal domain phosphoserine binding"/>
    <property type="evidence" value="ECO:0007669"/>
    <property type="project" value="TreeGrafter"/>
</dbReference>
<evidence type="ECO:0000313" key="2">
    <source>
        <dbReference type="EMBL" id="CDR43158.1"/>
    </source>
</evidence>
<dbReference type="GO" id="GO:0006368">
    <property type="term" value="P:transcription elongation by RNA polymerase II"/>
    <property type="evidence" value="ECO:0007669"/>
    <property type="project" value="InterPro"/>
</dbReference>
<dbReference type="EMBL" id="LK052896">
    <property type="protein sequence ID" value="CDR43158.1"/>
    <property type="molecule type" value="Genomic_DNA"/>
</dbReference>
<reference evidence="2" key="1">
    <citation type="journal article" date="2014" name="Genome Announc.">
        <title>Genome sequence of the yeast Cyberlindnera fabianii (Hansenula fabianii).</title>
        <authorList>
            <person name="Freel K.C."/>
            <person name="Sarilar V."/>
            <person name="Neuveglise C."/>
            <person name="Devillers H."/>
            <person name="Friedrich A."/>
            <person name="Schacherer J."/>
        </authorList>
    </citation>
    <scope>NUCLEOTIDE SEQUENCE</scope>
    <source>
        <strain evidence="2">YJS4271</strain>
    </source>
</reference>
<feature type="compositionally biased region" description="Low complexity" evidence="1">
    <location>
        <begin position="36"/>
        <end position="45"/>
    </location>
</feature>
<dbReference type="AlphaFoldDB" id="A0A061B8C9"/>
<dbReference type="PhylomeDB" id="A0A061B8C9"/>
<dbReference type="GO" id="GO:0032968">
    <property type="term" value="P:positive regulation of transcription elongation by RNA polymerase II"/>
    <property type="evidence" value="ECO:0007669"/>
    <property type="project" value="TreeGrafter"/>
</dbReference>